<feature type="binding site" description="axial binding residue" evidence="15">
    <location>
        <position position="193"/>
    </location>
    <ligand>
        <name>heme b</name>
        <dbReference type="ChEBI" id="CHEBI:60344"/>
    </ligand>
    <ligandPart>
        <name>Fe</name>
        <dbReference type="ChEBI" id="CHEBI:18248"/>
    </ligandPart>
</feature>
<comment type="caution">
    <text evidence="21">The sequence shown here is derived from an EMBL/GenBank/DDBJ whole genome shotgun (WGS) entry which is preliminary data.</text>
</comment>
<gene>
    <name evidence="21" type="ORF">DFP72DRAFT_911946</name>
</gene>
<feature type="region of interest" description="Disordered" evidence="19">
    <location>
        <begin position="307"/>
        <end position="332"/>
    </location>
</feature>
<keyword evidence="8 15" id="KW-0106">Calcium</keyword>
<feature type="binding site" evidence="15">
    <location>
        <position position="194"/>
    </location>
    <ligand>
        <name>Ca(2+)</name>
        <dbReference type="ChEBI" id="CHEBI:29108"/>
        <label>2</label>
    </ligand>
</feature>
<comment type="subcellular location">
    <subcellularLocation>
        <location evidence="1">Secreted</location>
    </subcellularLocation>
</comment>
<dbReference type="GO" id="GO:0005576">
    <property type="term" value="C:extracellular region"/>
    <property type="evidence" value="ECO:0007669"/>
    <property type="project" value="UniProtKB-SubCell"/>
</dbReference>
<dbReference type="EC" id="1.11.1.-" evidence="18"/>
<evidence type="ECO:0000256" key="10">
    <source>
        <dbReference type="ARBA" id="ARBA00023004"/>
    </source>
</evidence>
<proteinExistence type="inferred from homology"/>
<dbReference type="InterPro" id="IPR019793">
    <property type="entry name" value="Peroxidases_heam-ligand_BS"/>
</dbReference>
<feature type="site" description="Transition state stabilizer" evidence="16">
    <location>
        <position position="61"/>
    </location>
</feature>
<dbReference type="InterPro" id="IPR019794">
    <property type="entry name" value="Peroxidases_AS"/>
</dbReference>
<evidence type="ECO:0000256" key="18">
    <source>
        <dbReference type="RuleBase" id="RU363051"/>
    </source>
</evidence>
<evidence type="ECO:0000256" key="12">
    <source>
        <dbReference type="ARBA" id="ARBA00023180"/>
    </source>
</evidence>
<evidence type="ECO:0000256" key="11">
    <source>
        <dbReference type="ARBA" id="ARBA00023157"/>
    </source>
</evidence>
<keyword evidence="3" id="KW-0964">Secreted</keyword>
<keyword evidence="10 15" id="KW-0408">Iron</keyword>
<accession>A0A8H6HPB3</accession>
<dbReference type="PRINTS" id="PR00462">
    <property type="entry name" value="LIGNINASE"/>
</dbReference>
<keyword evidence="22" id="KW-1185">Reference proteome</keyword>
<dbReference type="PROSITE" id="PS00436">
    <property type="entry name" value="PEROXIDASE_2"/>
    <property type="match status" value="1"/>
</dbReference>
<keyword evidence="6 15" id="KW-0479">Metal-binding</keyword>
<feature type="active site" description="Proton acceptor" evidence="14">
    <location>
        <position position="65"/>
    </location>
</feature>
<reference evidence="21 22" key="1">
    <citation type="submission" date="2020-07" db="EMBL/GenBank/DDBJ databases">
        <title>Comparative genomics of pyrophilous fungi reveals a link between fire events and developmental genes.</title>
        <authorList>
            <consortium name="DOE Joint Genome Institute"/>
            <person name="Steindorff A.S."/>
            <person name="Carver A."/>
            <person name="Calhoun S."/>
            <person name="Stillman K."/>
            <person name="Liu H."/>
            <person name="Lipzen A."/>
            <person name="Pangilinan J."/>
            <person name="Labutti K."/>
            <person name="Bruns T.D."/>
            <person name="Grigoriev I.V."/>
        </authorList>
    </citation>
    <scope>NUCLEOTIDE SEQUENCE [LARGE SCALE GENOMIC DNA]</scope>
    <source>
        <strain evidence="21 22">CBS 144469</strain>
    </source>
</reference>
<keyword evidence="9 18" id="KW-0560">Oxidoreductase</keyword>
<evidence type="ECO:0000256" key="16">
    <source>
        <dbReference type="PIRSR" id="PIRSR601621-3"/>
    </source>
</evidence>
<feature type="binding site" evidence="15">
    <location>
        <position position="218"/>
    </location>
    <ligand>
        <name>Ca(2+)</name>
        <dbReference type="ChEBI" id="CHEBI:29108"/>
        <label>2</label>
    </ligand>
</feature>
<organism evidence="21 22">
    <name type="scientific">Ephemerocybe angulata</name>
    <dbReference type="NCBI Taxonomy" id="980116"/>
    <lineage>
        <taxon>Eukaryota</taxon>
        <taxon>Fungi</taxon>
        <taxon>Dikarya</taxon>
        <taxon>Basidiomycota</taxon>
        <taxon>Agaricomycotina</taxon>
        <taxon>Agaricomycetes</taxon>
        <taxon>Agaricomycetidae</taxon>
        <taxon>Agaricales</taxon>
        <taxon>Agaricineae</taxon>
        <taxon>Psathyrellaceae</taxon>
        <taxon>Ephemerocybe</taxon>
    </lineage>
</organism>
<feature type="binding site" evidence="15">
    <location>
        <position position="66"/>
    </location>
    <ligand>
        <name>Ca(2+)</name>
        <dbReference type="ChEBI" id="CHEBI:29108"/>
        <label>1</label>
    </ligand>
</feature>
<evidence type="ECO:0000256" key="19">
    <source>
        <dbReference type="SAM" id="MobiDB-lite"/>
    </source>
</evidence>
<dbReference type="InterPro" id="IPR001621">
    <property type="entry name" value="Ligninase"/>
</dbReference>
<feature type="binding site" evidence="15">
    <location>
        <position position="211"/>
    </location>
    <ligand>
        <name>Ca(2+)</name>
        <dbReference type="ChEBI" id="CHEBI:29108"/>
        <label>2</label>
    </ligand>
</feature>
<evidence type="ECO:0000256" key="15">
    <source>
        <dbReference type="PIRSR" id="PIRSR601621-2"/>
    </source>
</evidence>
<protein>
    <recommendedName>
        <fullName evidence="18">Peroxidase</fullName>
        <ecNumber evidence="18">1.11.1.-</ecNumber>
    </recommendedName>
</protein>
<dbReference type="PROSITE" id="PS50873">
    <property type="entry name" value="PEROXIDASE_4"/>
    <property type="match status" value="1"/>
</dbReference>
<dbReference type="GO" id="GO:0042744">
    <property type="term" value="P:hydrogen peroxide catabolic process"/>
    <property type="evidence" value="ECO:0007669"/>
    <property type="project" value="UniProtKB-KW"/>
</dbReference>
<dbReference type="Pfam" id="PF00141">
    <property type="entry name" value="peroxidase"/>
    <property type="match status" value="1"/>
</dbReference>
<evidence type="ECO:0000256" key="17">
    <source>
        <dbReference type="PIRSR" id="PIRSR601621-4"/>
    </source>
</evidence>
<comment type="cofactor">
    <cofactor evidence="15 18">
        <name>Ca(2+)</name>
        <dbReference type="ChEBI" id="CHEBI:29108"/>
    </cofactor>
    <text evidence="15 18">Binds 2 calcium ions per subunit.</text>
</comment>
<dbReference type="EMBL" id="JACGCI010000060">
    <property type="protein sequence ID" value="KAF6749877.1"/>
    <property type="molecule type" value="Genomic_DNA"/>
</dbReference>
<dbReference type="InterPro" id="IPR024589">
    <property type="entry name" value="Ligninase_C"/>
</dbReference>
<dbReference type="Gene3D" id="1.10.420.10">
    <property type="entry name" value="Peroxidase, domain 2"/>
    <property type="match status" value="1"/>
</dbReference>
<feature type="disulfide bond" evidence="17">
    <location>
        <begin position="52"/>
        <end position="138"/>
    </location>
</feature>
<dbReference type="GO" id="GO:0034599">
    <property type="term" value="P:cellular response to oxidative stress"/>
    <property type="evidence" value="ECO:0007669"/>
    <property type="project" value="InterPro"/>
</dbReference>
<feature type="binding site" evidence="15">
    <location>
        <position position="88"/>
    </location>
    <ligand>
        <name>Ca(2+)</name>
        <dbReference type="ChEBI" id="CHEBI:29108"/>
        <label>1</label>
    </ligand>
</feature>
<evidence type="ECO:0000313" key="22">
    <source>
        <dbReference type="Proteomes" id="UP000521943"/>
    </source>
</evidence>
<feature type="disulfide bond" evidence="17">
    <location>
        <begin position="266"/>
        <end position="331"/>
    </location>
</feature>
<dbReference type="GO" id="GO:0046872">
    <property type="term" value="F:metal ion binding"/>
    <property type="evidence" value="ECO:0007669"/>
    <property type="project" value="UniProtKB-UniRule"/>
</dbReference>
<dbReference type="InterPro" id="IPR044831">
    <property type="entry name" value="Ccp1-like"/>
</dbReference>
<feature type="domain" description="Plant heme peroxidase family profile" evidence="20">
    <location>
        <begin position="60"/>
        <end position="306"/>
    </location>
</feature>
<dbReference type="PROSITE" id="PS00435">
    <property type="entry name" value="PEROXIDASE_1"/>
    <property type="match status" value="1"/>
</dbReference>
<evidence type="ECO:0000256" key="6">
    <source>
        <dbReference type="ARBA" id="ARBA00022723"/>
    </source>
</evidence>
<comment type="cofactor">
    <cofactor evidence="15">
        <name>heme b</name>
        <dbReference type="ChEBI" id="CHEBI:60344"/>
    </cofactor>
    <text evidence="15">Binds 1 heme b (iron(II)-protoporphyrin IX) group per subunit.</text>
</comment>
<dbReference type="Pfam" id="PF11895">
    <property type="entry name" value="Peroxidase_ext"/>
    <property type="match status" value="1"/>
</dbReference>
<dbReference type="Gene3D" id="1.10.520.10">
    <property type="match status" value="1"/>
</dbReference>
<dbReference type="AlphaFoldDB" id="A0A8H6HPB3"/>
<keyword evidence="5 15" id="KW-0349">Heme</keyword>
<evidence type="ECO:0000256" key="3">
    <source>
        <dbReference type="ARBA" id="ARBA00022525"/>
    </source>
</evidence>
<feature type="binding site" evidence="15">
    <location>
        <position position="84"/>
    </location>
    <ligand>
        <name>Ca(2+)</name>
        <dbReference type="ChEBI" id="CHEBI:29108"/>
        <label>1</label>
    </ligand>
</feature>
<dbReference type="InterPro" id="IPR002016">
    <property type="entry name" value="Haem_peroxidase"/>
</dbReference>
<feature type="binding site" evidence="15">
    <location>
        <position position="213"/>
    </location>
    <ligand>
        <name>Ca(2+)</name>
        <dbReference type="ChEBI" id="CHEBI:29108"/>
        <label>2</label>
    </ligand>
</feature>
<feature type="signal peptide" evidence="18">
    <location>
        <begin position="1"/>
        <end position="18"/>
    </location>
</feature>
<comment type="similarity">
    <text evidence="2 18">Belongs to the peroxidase family. Ligninase subfamily.</text>
</comment>
<evidence type="ECO:0000256" key="13">
    <source>
        <dbReference type="ARBA" id="ARBA00023324"/>
    </source>
</evidence>
<evidence type="ECO:0000259" key="20">
    <source>
        <dbReference type="PROSITE" id="PS50873"/>
    </source>
</evidence>
<evidence type="ECO:0000256" key="8">
    <source>
        <dbReference type="ARBA" id="ARBA00022837"/>
    </source>
</evidence>
<keyword evidence="11 17" id="KW-1015">Disulfide bond</keyword>
<dbReference type="Proteomes" id="UP000521943">
    <property type="component" value="Unassembled WGS sequence"/>
</dbReference>
<evidence type="ECO:0000256" key="14">
    <source>
        <dbReference type="PIRSR" id="PIRSR601621-1"/>
    </source>
</evidence>
<dbReference type="SUPFAM" id="SSF48113">
    <property type="entry name" value="Heme-dependent peroxidases"/>
    <property type="match status" value="1"/>
</dbReference>
<keyword evidence="4 18" id="KW-0575">Peroxidase</keyword>
<dbReference type="PANTHER" id="PTHR31356:SF66">
    <property type="entry name" value="CATALASE-PEROXIDASE"/>
    <property type="match status" value="1"/>
</dbReference>
<evidence type="ECO:0000256" key="5">
    <source>
        <dbReference type="ARBA" id="ARBA00022617"/>
    </source>
</evidence>
<sequence length="354" mass="36904">MRLLSSFVLVAMLGLVASTPAPQGESTGNPACSIWLDVRDDMQSGLFNGAKCENGVHKALRLAFHDSIGFSQSLTASGQFGGGGSDGSIIEHSAIELTFGPNGHLEGIVEPLRALAIKHGVSFADIIQFAAAVGVANCRGAPRLEFMAGRSNSSQVSPPRLVPGPGNSVDQILSRMADAGFSADETVDLLASHSIAAQEGLNSAVAGSPFDSTPDVFDTQFYVETLLKGILNTGPTTGFAEKLSPLPGEFRMQSDFAIARDPRTACRWQALTNDPVLMSQAFRAAMVRLSTLGNDRSTLQDCSDVIPIPNSNPSPPTLPGGKTEADIEASCPDTPFPVLPIAPGVAPPIPPVAV</sequence>
<evidence type="ECO:0000256" key="2">
    <source>
        <dbReference type="ARBA" id="ARBA00006089"/>
    </source>
</evidence>
<dbReference type="PANTHER" id="PTHR31356">
    <property type="entry name" value="THYLAKOID LUMENAL 29 KDA PROTEIN, CHLOROPLASTIC-RELATED"/>
    <property type="match status" value="1"/>
</dbReference>
<dbReference type="GO" id="GO:0004601">
    <property type="term" value="F:peroxidase activity"/>
    <property type="evidence" value="ECO:0007669"/>
    <property type="project" value="UniProtKB-KW"/>
</dbReference>
<feature type="chain" id="PRO_5034973249" description="Peroxidase" evidence="18">
    <location>
        <begin position="19"/>
        <end position="354"/>
    </location>
</feature>
<evidence type="ECO:0000313" key="21">
    <source>
        <dbReference type="EMBL" id="KAF6749877.1"/>
    </source>
</evidence>
<dbReference type="GO" id="GO:0020037">
    <property type="term" value="F:heme binding"/>
    <property type="evidence" value="ECO:0007669"/>
    <property type="project" value="UniProtKB-UniRule"/>
</dbReference>
<keyword evidence="7 18" id="KW-0732">Signal</keyword>
<evidence type="ECO:0000256" key="4">
    <source>
        <dbReference type="ARBA" id="ARBA00022559"/>
    </source>
</evidence>
<keyword evidence="13" id="KW-0376">Hydrogen peroxide</keyword>
<name>A0A8H6HPB3_9AGAR</name>
<keyword evidence="12" id="KW-0325">Glycoprotein</keyword>
<dbReference type="InterPro" id="IPR010255">
    <property type="entry name" value="Haem_peroxidase_sf"/>
</dbReference>
<dbReference type="GO" id="GO:0000302">
    <property type="term" value="P:response to reactive oxygen species"/>
    <property type="evidence" value="ECO:0007669"/>
    <property type="project" value="TreeGrafter"/>
</dbReference>
<evidence type="ECO:0000256" key="7">
    <source>
        <dbReference type="ARBA" id="ARBA00022729"/>
    </source>
</evidence>
<feature type="disulfide bond" evidence="17">
    <location>
        <begin position="32"/>
        <end position="302"/>
    </location>
</feature>
<evidence type="ECO:0000256" key="1">
    <source>
        <dbReference type="ARBA" id="ARBA00004613"/>
    </source>
</evidence>
<feature type="binding site" evidence="15">
    <location>
        <position position="86"/>
    </location>
    <ligand>
        <name>Ca(2+)</name>
        <dbReference type="ChEBI" id="CHEBI:29108"/>
        <label>1</label>
    </ligand>
</feature>
<dbReference type="CDD" id="cd00692">
    <property type="entry name" value="ligninase"/>
    <property type="match status" value="1"/>
</dbReference>
<dbReference type="PRINTS" id="PR00458">
    <property type="entry name" value="PEROXIDASE"/>
</dbReference>
<dbReference type="OrthoDB" id="2113341at2759"/>
<evidence type="ECO:0000256" key="9">
    <source>
        <dbReference type="ARBA" id="ARBA00023002"/>
    </source>
</evidence>